<comment type="caution">
    <text evidence="2">The sequence shown here is derived from an EMBL/GenBank/DDBJ whole genome shotgun (WGS) entry which is preliminary data.</text>
</comment>
<feature type="compositionally biased region" description="Low complexity" evidence="1">
    <location>
        <begin position="107"/>
        <end position="133"/>
    </location>
</feature>
<evidence type="ECO:0000313" key="2">
    <source>
        <dbReference type="EMBL" id="GGR82252.1"/>
    </source>
</evidence>
<accession>A0A918L2T1</accession>
<gene>
    <name evidence="2" type="ORF">GCM10010269_21760</name>
</gene>
<sequence length="755" mass="79553">MGTGSKSSHQSYAVSPTALAEAPTAPPDITGAPDAAEGTDLTGAAAGGTGIPEPEELDLSQLLAEPALPAEAPAAEDAPAELDALPGAEPAPEPDVSATGPEEELQEASAEPEGLAAEGELQGSAEEAPAEEAGLLHADDIEEVQEEEEETDPPLTPVPAAPPVGEPTGTPLLVGGDDFINSEATLVAYDSPDGPREVLLTHISEEAEEKLLDALSIPGTHMEEIQVEEEVKERLDLDKEKKLAELTKTAVSSVQHKLKTGSEMSDASIAKHQAAVDAVSAVLSDPSISDDEKAMAQHYMDQLNVVKDKIDNGGSVMPWMDAYEVTETKMVTKQIPVPNGEPEPGTLAATVRKASRIKASLDPETGQSSWDGVTRSSANGTEYEIDMGDGWTAVYRPYKDNDPKHTEFSLRGQLEVHAPAGAGHGKDLVERLEQLHLMNKPMTAAEGEWTYLSNNIQAQGLGGAAGMQAAMDTAQGLQDLQVQEIVHQRMETLMGLDSGALQTAMKRIQLEAAHKVLPMKVEVVRDAVAKASGFSDGAALAASPGYEPTPSTSGKWLTWSRFDVTGKQAEIQGAFKGRSLTHGLHGGALASLLGTGVLASTEKRAVMGIGGGLGMSEQADKMTGGANSVFLRVKKTPSQPSGGMLIWDDPSVLMRRSDYYAYNGDHFGAINPAHHNYNESAITRDPMKIAKFSAAGNEVMFRNGLDLFGAEAPSRIVCHTAAERTTILASLASRGITHMGGKAVEDVLCTTDDYS</sequence>
<name>A0A918L2T1_9ACTN</name>
<feature type="region of interest" description="Disordered" evidence="1">
    <location>
        <begin position="1"/>
        <end position="177"/>
    </location>
</feature>
<dbReference type="RefSeq" id="WP_190149016.1">
    <property type="nucleotide sequence ID" value="NZ_BMTL01000007.1"/>
</dbReference>
<dbReference type="Proteomes" id="UP000606194">
    <property type="component" value="Unassembled WGS sequence"/>
</dbReference>
<feature type="compositionally biased region" description="Acidic residues" evidence="1">
    <location>
        <begin position="140"/>
        <end position="152"/>
    </location>
</feature>
<feature type="compositionally biased region" description="Pro residues" evidence="1">
    <location>
        <begin position="154"/>
        <end position="165"/>
    </location>
</feature>
<evidence type="ECO:0000313" key="3">
    <source>
        <dbReference type="Proteomes" id="UP000606194"/>
    </source>
</evidence>
<keyword evidence="3" id="KW-1185">Reference proteome</keyword>
<protein>
    <submittedName>
        <fullName evidence="2">Uncharacterized protein</fullName>
    </submittedName>
</protein>
<reference evidence="2" key="2">
    <citation type="submission" date="2020-09" db="EMBL/GenBank/DDBJ databases">
        <authorList>
            <person name="Sun Q."/>
            <person name="Ohkuma M."/>
        </authorList>
    </citation>
    <scope>NUCLEOTIDE SEQUENCE</scope>
    <source>
        <strain evidence="2">JCM 4386</strain>
    </source>
</reference>
<feature type="compositionally biased region" description="Low complexity" evidence="1">
    <location>
        <begin position="35"/>
        <end position="44"/>
    </location>
</feature>
<evidence type="ECO:0000256" key="1">
    <source>
        <dbReference type="SAM" id="MobiDB-lite"/>
    </source>
</evidence>
<reference evidence="2" key="1">
    <citation type="journal article" date="2014" name="Int. J. Syst. Evol. Microbiol.">
        <title>Complete genome sequence of Corynebacterium casei LMG S-19264T (=DSM 44701T), isolated from a smear-ripened cheese.</title>
        <authorList>
            <consortium name="US DOE Joint Genome Institute (JGI-PGF)"/>
            <person name="Walter F."/>
            <person name="Albersmeier A."/>
            <person name="Kalinowski J."/>
            <person name="Ruckert C."/>
        </authorList>
    </citation>
    <scope>NUCLEOTIDE SEQUENCE</scope>
    <source>
        <strain evidence="2">JCM 4386</strain>
    </source>
</reference>
<feature type="compositionally biased region" description="Polar residues" evidence="1">
    <location>
        <begin position="1"/>
        <end position="14"/>
    </location>
</feature>
<dbReference type="EMBL" id="BMTL01000007">
    <property type="protein sequence ID" value="GGR82252.1"/>
    <property type="molecule type" value="Genomic_DNA"/>
</dbReference>
<organism evidence="2 3">
    <name type="scientific">Streptomyces humidus</name>
    <dbReference type="NCBI Taxonomy" id="52259"/>
    <lineage>
        <taxon>Bacteria</taxon>
        <taxon>Bacillati</taxon>
        <taxon>Actinomycetota</taxon>
        <taxon>Actinomycetes</taxon>
        <taxon>Kitasatosporales</taxon>
        <taxon>Streptomycetaceae</taxon>
        <taxon>Streptomyces</taxon>
    </lineage>
</organism>
<proteinExistence type="predicted"/>
<feature type="compositionally biased region" description="Low complexity" evidence="1">
    <location>
        <begin position="62"/>
        <end position="86"/>
    </location>
</feature>
<dbReference type="AlphaFoldDB" id="A0A918L2T1"/>